<dbReference type="InterPro" id="IPR012223">
    <property type="entry name" value="TEII"/>
</dbReference>
<dbReference type="AlphaFoldDB" id="A0A348AEF2"/>
<proteinExistence type="inferred from homology"/>
<keyword evidence="5" id="KW-1185">Reference proteome</keyword>
<dbReference type="PANTHER" id="PTHR11487">
    <property type="entry name" value="THIOESTERASE"/>
    <property type="match status" value="1"/>
</dbReference>
<dbReference type="Gene3D" id="3.40.50.1820">
    <property type="entry name" value="alpha/beta hydrolase"/>
    <property type="match status" value="1"/>
</dbReference>
<dbReference type="PANTHER" id="PTHR11487:SF0">
    <property type="entry name" value="S-ACYL FATTY ACID SYNTHASE THIOESTERASE, MEDIUM CHAIN"/>
    <property type="match status" value="1"/>
</dbReference>
<dbReference type="InterPro" id="IPR001031">
    <property type="entry name" value="Thioesterase"/>
</dbReference>
<comment type="similarity">
    <text evidence="1">Belongs to the thioesterase family.</text>
</comment>
<gene>
    <name evidence="4" type="primary">srfAD</name>
    <name evidence="4" type="ORF">MAMMFC1_00083</name>
</gene>
<dbReference type="KEGG" id="mana:MAMMFC1_00083"/>
<dbReference type="GO" id="GO:0008610">
    <property type="term" value="P:lipid biosynthetic process"/>
    <property type="evidence" value="ECO:0007669"/>
    <property type="project" value="TreeGrafter"/>
</dbReference>
<protein>
    <submittedName>
        <fullName evidence="4">Surfactin synthase thioesterase subunit</fullName>
        <ecNumber evidence="4">3.1.2.-</ecNumber>
    </submittedName>
</protein>
<dbReference type="RefSeq" id="WP_126305590.1">
    <property type="nucleotide sequence ID" value="NZ_AP018449.1"/>
</dbReference>
<feature type="domain" description="Thioesterase TesA-like" evidence="3">
    <location>
        <begin position="20"/>
        <end position="238"/>
    </location>
</feature>
<name>A0A348AEF2_9FIRM</name>
<dbReference type="OrthoDB" id="9806902at2"/>
<dbReference type="SMART" id="SM00824">
    <property type="entry name" value="PKS_TE"/>
    <property type="match status" value="1"/>
</dbReference>
<dbReference type="EMBL" id="AP018449">
    <property type="protein sequence ID" value="BBB89450.1"/>
    <property type="molecule type" value="Genomic_DNA"/>
</dbReference>
<dbReference type="InterPro" id="IPR029058">
    <property type="entry name" value="AB_hydrolase_fold"/>
</dbReference>
<evidence type="ECO:0000256" key="1">
    <source>
        <dbReference type="ARBA" id="ARBA00007169"/>
    </source>
</evidence>
<evidence type="ECO:0000313" key="5">
    <source>
        <dbReference type="Proteomes" id="UP000276437"/>
    </source>
</evidence>
<evidence type="ECO:0000256" key="2">
    <source>
        <dbReference type="ARBA" id="ARBA00022801"/>
    </source>
</evidence>
<dbReference type="Pfam" id="PF00975">
    <property type="entry name" value="Thioesterase"/>
    <property type="match status" value="1"/>
</dbReference>
<keyword evidence="2 4" id="KW-0378">Hydrolase</keyword>
<dbReference type="Proteomes" id="UP000276437">
    <property type="component" value="Chromosome"/>
</dbReference>
<evidence type="ECO:0000313" key="4">
    <source>
        <dbReference type="EMBL" id="BBB89450.1"/>
    </source>
</evidence>
<sequence length="246" mass="27065">MPNQSLISLRSNGGGGGTLVCFPYACGNASMYYRFAQAIDPAVEVLAAVMPGHGGGGEAPVTIEEFAAPFVRLTATSQKPVFVMGYSFGGFVAYELVRRLLDNRCQAVAGLLLISCPPPGARREMDFILAASEAELAAYTLTCYGFDLSLLTASDKDNYFRVLREDTRAMHKYMFADYPLTVPALVALGKQEEEMELVRNMQRWSEYLAPVRYSMLPGGHMLIKSYPDALARMVNEFVNEQTGVKR</sequence>
<accession>A0A348AEF2</accession>
<organism evidence="4 5">
    <name type="scientific">Methylomusa anaerophila</name>
    <dbReference type="NCBI Taxonomy" id="1930071"/>
    <lineage>
        <taxon>Bacteria</taxon>
        <taxon>Bacillati</taxon>
        <taxon>Bacillota</taxon>
        <taxon>Negativicutes</taxon>
        <taxon>Selenomonadales</taxon>
        <taxon>Sporomusaceae</taxon>
        <taxon>Methylomusa</taxon>
    </lineage>
</organism>
<evidence type="ECO:0000259" key="3">
    <source>
        <dbReference type="SMART" id="SM00824"/>
    </source>
</evidence>
<dbReference type="EC" id="3.1.2.-" evidence="4"/>
<dbReference type="SUPFAM" id="SSF53474">
    <property type="entry name" value="alpha/beta-Hydrolases"/>
    <property type="match status" value="1"/>
</dbReference>
<dbReference type="GO" id="GO:0016787">
    <property type="term" value="F:hydrolase activity"/>
    <property type="evidence" value="ECO:0007669"/>
    <property type="project" value="UniProtKB-KW"/>
</dbReference>
<dbReference type="InterPro" id="IPR020802">
    <property type="entry name" value="TesA-like"/>
</dbReference>
<reference evidence="4 5" key="1">
    <citation type="journal article" date="2018" name="Int. J. Syst. Evol. Microbiol.">
        <title>Methylomusa anaerophila gen. nov., sp. nov., an anaerobic methanol-utilizing bacterium isolated from a microbial fuel cell.</title>
        <authorList>
            <person name="Amano N."/>
            <person name="Yamamuro A."/>
            <person name="Miyahara M."/>
            <person name="Kouzuma A."/>
            <person name="Abe T."/>
            <person name="Watanabe K."/>
        </authorList>
    </citation>
    <scope>NUCLEOTIDE SEQUENCE [LARGE SCALE GENOMIC DNA]</scope>
    <source>
        <strain evidence="4 5">MMFC1</strain>
    </source>
</reference>